<evidence type="ECO:0000313" key="1">
    <source>
        <dbReference type="EMBL" id="CAG8784094.1"/>
    </source>
</evidence>
<accession>A0ACA9RAL2</accession>
<feature type="non-terminal residue" evidence="1">
    <location>
        <position position="158"/>
    </location>
</feature>
<feature type="non-terminal residue" evidence="1">
    <location>
        <position position="1"/>
    </location>
</feature>
<sequence>GIIAASKNQFLTKRFEINEPNETPIAISFVGNGEQSVDLNMVQEINIEMQSWFLQFHLSPKAHEAAAKIQIWFRQKSRKSCHDQTLDRIYNEMLGFCRNSLHWKADVRQKGKRTALKYSILLKGLTVDIVVKLTKLQNEMGEMKYKLKKAIENCYMDN</sequence>
<protein>
    <submittedName>
        <fullName evidence="1">6211_t:CDS:1</fullName>
    </submittedName>
</protein>
<comment type="caution">
    <text evidence="1">The sequence shown here is derived from an EMBL/GenBank/DDBJ whole genome shotgun (WGS) entry which is preliminary data.</text>
</comment>
<keyword evidence="2" id="KW-1185">Reference proteome</keyword>
<gene>
    <name evidence="1" type="ORF">ACOLOM_LOCUS14462</name>
</gene>
<name>A0ACA9RAL2_9GLOM</name>
<organism evidence="1 2">
    <name type="scientific">Acaulospora colombiana</name>
    <dbReference type="NCBI Taxonomy" id="27376"/>
    <lineage>
        <taxon>Eukaryota</taxon>
        <taxon>Fungi</taxon>
        <taxon>Fungi incertae sedis</taxon>
        <taxon>Mucoromycota</taxon>
        <taxon>Glomeromycotina</taxon>
        <taxon>Glomeromycetes</taxon>
        <taxon>Diversisporales</taxon>
        <taxon>Acaulosporaceae</taxon>
        <taxon>Acaulospora</taxon>
    </lineage>
</organism>
<dbReference type="Proteomes" id="UP000789525">
    <property type="component" value="Unassembled WGS sequence"/>
</dbReference>
<reference evidence="1" key="1">
    <citation type="submission" date="2021-06" db="EMBL/GenBank/DDBJ databases">
        <authorList>
            <person name="Kallberg Y."/>
            <person name="Tangrot J."/>
            <person name="Rosling A."/>
        </authorList>
    </citation>
    <scope>NUCLEOTIDE SEQUENCE</scope>
    <source>
        <strain evidence="1">CL356</strain>
    </source>
</reference>
<evidence type="ECO:0000313" key="2">
    <source>
        <dbReference type="Proteomes" id="UP000789525"/>
    </source>
</evidence>
<proteinExistence type="predicted"/>
<dbReference type="EMBL" id="CAJVPT010074364">
    <property type="protein sequence ID" value="CAG8784094.1"/>
    <property type="molecule type" value="Genomic_DNA"/>
</dbReference>